<dbReference type="InterPro" id="IPR049122">
    <property type="entry name" value="A2MG_CUB"/>
</dbReference>
<dbReference type="GO" id="GO:0004866">
    <property type="term" value="F:endopeptidase inhibitor activity"/>
    <property type="evidence" value="ECO:0007669"/>
    <property type="project" value="InterPro"/>
</dbReference>
<evidence type="ECO:0000259" key="4">
    <source>
        <dbReference type="SMART" id="SM01359"/>
    </source>
</evidence>
<dbReference type="InterPro" id="IPR051802">
    <property type="entry name" value="YfhM-like"/>
</dbReference>
<sequence length="1728" mass="187962">MSQRGGAVAILAVVVAIAVGLGWWAGRGGAPSAPDTAAAAVQPSAQSDHTTQSRPQRPASAQPAAATVGQADPFAVLDCQAREYNDTLALAVTFTQPVDRKAGLDSFLNVVDTGAVKASEDGQDAAAASKASVVAAGAAAAQGRPVQGAWVVGDNPRMVYFPYVQPQRSYAVRLRAALPGAQAGATLGADLQCSVQTPAMPPSFYFASRGVVLPAGQNGGLPVTTVNVPEVDVQFLRVAPEHMAEFFDDVLGLGNAGDDDDDEWRYSDNRSLKGSVSNWDLDRLHRLTTSVYQGRFLTDDHPNRRHVTFLPVETLAELRQPGIYVAVMSEPGRFRYEYQVTYFYVSDIGLHTRRYADRIEAYAVSLKSGQPVADAEVELVDGAGKVLARAHADQDGHVRFDGDPARARLVRAVRGAEMTVLALGEPALDLSEYDIGGHPARNNNLFVYAGRNLYRPGETFQVSVLPRDPDGRPLPRAPLTATLKRPDGRLVRSELWQSAEETPGYVEHAISLPVDAQTGKWLLELRVDPAARTPDASWWFQVEEFLPERMKLRLESAQAVLAPGEPWQIDVQGDYLYGAPAAGNRLLASFQVKRDRYALARQWPGFVFGDVNDDALRHYEELPEGKLDDQGAGQLSVDPQGAGAANSPLRVRLSASLLESGGRPVVRSIERSVWPADKLIAVRPLFDDDVTREGAPAGFEVVRVDTAGKVAALPEAQLRLYRENRRYYWRYDDQRGWNSGYTDTDELVESRVIALPDRTTLSLPVGWGRYRLEIADPQTGQVARYRFYAGWGAQDAEAVGNRPDRVQMKLEGVPARPGDTVRLTITPPHDGQALVTVEGDRMLWSRWVPVQASGTPLEIPVDPAWKRHDLYVSAVVFRPGSAGDRVTPARALGLAFLPIGSAERKLGVALEAPAKVEPEKRATVRVKVDGAQGGQAMVTLSAVDVGILNINQYATPDPLDFFFGKHRYAAELRDMYGKLIEKMDGTRGRLKWGGDAALRGDSRSLPRKVKLVDLFSGPVALDAQGQADIPLDLPDFNGTLRLMAVAFSDEKYGSADAEMVVAAPIVAELSTPRFITPGDQAAVALDVTNLSGATQRVTVDLRALDPLAIADGTRTVTLQDRQRTTLRFVATATGSYGLGQLRLQIDGKGGAKPVHIVRESVLQVQPAHAPENQLRRVRLAPGASFAPGAALVAGYYPDSVSASLSLSNRPPINVGRLVQRLLSYPYGCTEQTISATLPWVLIDDADAQRFGLPVRSREARAEKVAGALGRLAGMRNASGAYSLWGDASARDVWLTAYATGFMQDARDRQFAVPDDALERPKRWLLEQVQQSAGSFGTWPDRLRRQLQSGRVDSDYATTLRNDHRRFAGFAAAALVLARDRQAPLSTVRQLFDRYQERALSPLPLIQLAAAFQLMGDAARMEQAVELAQARGYGYQRHGGSGYWDEWLGDYGSAVRDYALAYALAAKYQLAEQGRETWLAQLDSRLQGRSYLSTQEQMALVLAAGAAGGDAGQPWAASLATAAGRQELTGAADRSVALRGADVAALQLTNTGTQPLFVELDLQATRQEPPAPRSDAIRLQRSWYTPDGRPWDGGVLHTGDLLVVKLRVSANQVLPDALVVDRVPAGLEVENLNLSQSPDMQDWQIGGTRVADALANPAIKHREFRDDRYVAAVALDRNTVEVFYMARVVTPGRYAVPSSVAEDMYRPELRGVGERWSPIEIRDRGAAPQ</sequence>
<dbReference type="InterPro" id="IPR049120">
    <property type="entry name" value="A2M_bMG2"/>
</dbReference>
<dbReference type="SMART" id="SM01359">
    <property type="entry name" value="A2M_N_2"/>
    <property type="match status" value="1"/>
</dbReference>
<dbReference type="Pfam" id="PF07678">
    <property type="entry name" value="TED_complement"/>
    <property type="match status" value="1"/>
</dbReference>
<dbReference type="InterPro" id="IPR041203">
    <property type="entry name" value="Bact_A2M_MG5"/>
</dbReference>
<comment type="similarity">
    <text evidence="1">Belongs to the protease inhibitor I39 (alpha-2-macroglobulin) family. Bacterial alpha-2-macroglobulin subfamily.</text>
</comment>
<organism evidence="6 7">
    <name type="scientific">Bordetella petrii (strain ATCC BAA-461 / DSM 12804 / CCUG 43448 / CIP 107267 / Se-1111R)</name>
    <dbReference type="NCBI Taxonomy" id="340100"/>
    <lineage>
        <taxon>Bacteria</taxon>
        <taxon>Pseudomonadati</taxon>
        <taxon>Pseudomonadota</taxon>
        <taxon>Betaproteobacteria</taxon>
        <taxon>Burkholderiales</taxon>
        <taxon>Alcaligenaceae</taxon>
        <taxon>Bordetella</taxon>
    </lineage>
</organism>
<dbReference type="EMBL" id="AM902716">
    <property type="protein sequence ID" value="CAP43003.1"/>
    <property type="molecule type" value="Genomic_DNA"/>
</dbReference>
<dbReference type="Pfam" id="PF17973">
    <property type="entry name" value="bMG10"/>
    <property type="match status" value="1"/>
</dbReference>
<dbReference type="Pfam" id="PF17962">
    <property type="entry name" value="bMG6"/>
    <property type="match status" value="1"/>
</dbReference>
<dbReference type="Pfam" id="PF21765">
    <property type="entry name" value="CUB_A2MG"/>
    <property type="match status" value="1"/>
</dbReference>
<dbReference type="KEGG" id="bpt:Bpet2661"/>
<dbReference type="PANTHER" id="PTHR40094">
    <property type="entry name" value="ALPHA-2-MACROGLOBULIN HOMOLOG"/>
    <property type="match status" value="1"/>
</dbReference>
<evidence type="ECO:0000313" key="7">
    <source>
        <dbReference type="Proteomes" id="UP000001225"/>
    </source>
</evidence>
<dbReference type="STRING" id="94624.Bpet2661"/>
<dbReference type="InterPro" id="IPR021868">
    <property type="entry name" value="Alpha_2_Macroglob_MG3"/>
</dbReference>
<dbReference type="InterPro" id="IPR026284">
    <property type="entry name" value="A2MG_proteobact"/>
</dbReference>
<dbReference type="Pfam" id="PF11974">
    <property type="entry name" value="bMG3"/>
    <property type="match status" value="1"/>
</dbReference>
<evidence type="ECO:0008006" key="8">
    <source>
        <dbReference type="Google" id="ProtNLM"/>
    </source>
</evidence>
<keyword evidence="7" id="KW-1185">Reference proteome</keyword>
<dbReference type="Gene3D" id="1.50.10.20">
    <property type="match status" value="1"/>
</dbReference>
<dbReference type="SMART" id="SM01419">
    <property type="entry name" value="Thiol-ester_cl"/>
    <property type="match status" value="1"/>
</dbReference>
<dbReference type="InterPro" id="IPR011625">
    <property type="entry name" value="A2M_N_BRD"/>
</dbReference>
<evidence type="ECO:0000256" key="2">
    <source>
        <dbReference type="ARBA" id="ARBA00022729"/>
    </source>
</evidence>
<dbReference type="Proteomes" id="UP000001225">
    <property type="component" value="Chromosome"/>
</dbReference>
<dbReference type="Pfam" id="PF01835">
    <property type="entry name" value="MG2"/>
    <property type="match status" value="1"/>
</dbReference>
<dbReference type="SUPFAM" id="SSF48239">
    <property type="entry name" value="Terpenoid cyclases/Protein prenyltransferases"/>
    <property type="match status" value="1"/>
</dbReference>
<dbReference type="Pfam" id="PF00207">
    <property type="entry name" value="A2M"/>
    <property type="match status" value="1"/>
</dbReference>
<dbReference type="eggNOG" id="COG2373">
    <property type="taxonomic scope" value="Bacteria"/>
</dbReference>
<evidence type="ECO:0000256" key="3">
    <source>
        <dbReference type="SAM" id="MobiDB-lite"/>
    </source>
</evidence>
<feature type="domain" description="Alpha-2-macroglobulin" evidence="5">
    <location>
        <begin position="1012"/>
        <end position="1101"/>
    </location>
</feature>
<dbReference type="GO" id="GO:0005615">
    <property type="term" value="C:extracellular space"/>
    <property type="evidence" value="ECO:0007669"/>
    <property type="project" value="InterPro"/>
</dbReference>
<dbReference type="SMART" id="SM01360">
    <property type="entry name" value="A2M"/>
    <property type="match status" value="1"/>
</dbReference>
<dbReference type="InterPro" id="IPR001599">
    <property type="entry name" value="Macroglobln_a2"/>
</dbReference>
<dbReference type="PIRSF" id="PIRSF038980">
    <property type="entry name" value="A2M_bac"/>
    <property type="match status" value="1"/>
</dbReference>
<dbReference type="PANTHER" id="PTHR40094:SF1">
    <property type="entry name" value="UBIQUITIN DOMAIN-CONTAINING PROTEIN"/>
    <property type="match status" value="1"/>
</dbReference>
<evidence type="ECO:0000256" key="1">
    <source>
        <dbReference type="ARBA" id="ARBA00010556"/>
    </source>
</evidence>
<dbReference type="Pfam" id="PF21142">
    <property type="entry name" value="A2M_bMG2"/>
    <property type="match status" value="1"/>
</dbReference>
<feature type="region of interest" description="Disordered" evidence="3">
    <location>
        <begin position="32"/>
        <end position="65"/>
    </location>
</feature>
<dbReference type="InterPro" id="IPR041462">
    <property type="entry name" value="Bact_A2M_MG6"/>
</dbReference>
<dbReference type="Pfam" id="PF17972">
    <property type="entry name" value="bMG5"/>
    <property type="match status" value="1"/>
</dbReference>
<accession>A9IQ00</accession>
<feature type="region of interest" description="Disordered" evidence="3">
    <location>
        <begin position="626"/>
        <end position="645"/>
    </location>
</feature>
<dbReference type="InterPro" id="IPR002890">
    <property type="entry name" value="MG2"/>
</dbReference>
<evidence type="ECO:0000313" key="6">
    <source>
        <dbReference type="EMBL" id="CAP43003.1"/>
    </source>
</evidence>
<dbReference type="Gene3D" id="2.60.40.1930">
    <property type="match status" value="1"/>
</dbReference>
<dbReference type="InterPro" id="IPR008930">
    <property type="entry name" value="Terpenoid_cyclase/PrenylTrfase"/>
</dbReference>
<gene>
    <name evidence="6" type="ordered locus">Bpet2661</name>
</gene>
<dbReference type="MEROPS" id="I39.008"/>
<evidence type="ECO:0000259" key="5">
    <source>
        <dbReference type="SMART" id="SM01360"/>
    </source>
</evidence>
<dbReference type="CDD" id="cd02891">
    <property type="entry name" value="A2M_like"/>
    <property type="match status" value="1"/>
</dbReference>
<feature type="domain" description="Alpha-2-macroglobulin bait region" evidence="4">
    <location>
        <begin position="806"/>
        <end position="950"/>
    </location>
</feature>
<dbReference type="Pfam" id="PF07703">
    <property type="entry name" value="A2M_BRD"/>
    <property type="match status" value="1"/>
</dbReference>
<protein>
    <recommendedName>
        <fullName evidence="8">Alpha-2-macroglobulin</fullName>
    </recommendedName>
</protein>
<reference evidence="6 7" key="1">
    <citation type="journal article" date="2008" name="BMC Genomics">
        <title>The missing link: Bordetella petrii is endowed with both the metabolic versatility of environmental bacteria and virulence traits of pathogenic Bordetellae.</title>
        <authorList>
            <person name="Gross R."/>
            <person name="Guzman C.A."/>
            <person name="Sebaihia M."/>
            <person name="Martins Dos Santos V.A."/>
            <person name="Pieper D.H."/>
            <person name="Koebnik R."/>
            <person name="Lechner M."/>
            <person name="Bartels D."/>
            <person name="Buhrmester J."/>
            <person name="Choudhuri J.V."/>
            <person name="Ebensen T."/>
            <person name="Gaigalat L."/>
            <person name="Herrmann S."/>
            <person name="Khachane A.N."/>
            <person name="Larisch C."/>
            <person name="Link S."/>
            <person name="Linke B."/>
            <person name="Meyer F."/>
            <person name="Mormann S."/>
            <person name="Nakunst D."/>
            <person name="Rueckert C."/>
            <person name="Schneiker-Bekel S."/>
            <person name="Schulze K."/>
            <person name="Vorhoelter F.J."/>
            <person name="Yevsa T."/>
            <person name="Engle J.T."/>
            <person name="Goldman W.E."/>
            <person name="Puehler A."/>
            <person name="Goebel U.B."/>
            <person name="Goesmann A."/>
            <person name="Bloecker H."/>
            <person name="Kaiser O."/>
            <person name="Martinez-Arias R."/>
        </authorList>
    </citation>
    <scope>NUCLEOTIDE SEQUENCE [LARGE SCALE GENOMIC DNA]</scope>
    <source>
        <strain evidence="7">ATCC BAA-461 / DSM 12804 / CCUG 43448 / CIP 107267 / Se-1111R</strain>
    </source>
</reference>
<name>A9IQ00_BORPD</name>
<proteinExistence type="inferred from homology"/>
<dbReference type="InterPro" id="IPR011626">
    <property type="entry name" value="Alpha-macroglobulin_TED"/>
</dbReference>
<dbReference type="InterPro" id="IPR047565">
    <property type="entry name" value="Alpha-macroglob_thiol-ester_cl"/>
</dbReference>
<keyword evidence="2" id="KW-0732">Signal</keyword>
<dbReference type="InterPro" id="IPR041246">
    <property type="entry name" value="Bact_MG10"/>
</dbReference>